<keyword evidence="4" id="KW-1185">Reference proteome</keyword>
<dbReference type="AlphaFoldDB" id="A0AAC8Q9I3"/>
<sequence>MKAFDRKLPPVLARLHCLPFDSEEGEGIDFEPYEQFESAKETTGWLRAWTGNEAVEGGEFRIFGQDGTGGYAAFWLVREGKPLPEQPIVFFGSEGELGVVARDLSDYLWLLAGGIGPYEAVANEVKAGSGKKNTAFTDFAMKHAPEAKKSPSAVVRAARKEFPDFEKTIRALCR</sequence>
<evidence type="ECO:0000313" key="4">
    <source>
        <dbReference type="Proteomes" id="UP000256345"/>
    </source>
</evidence>
<reference evidence="1 3" key="1">
    <citation type="submission" date="2015-05" db="EMBL/GenBank/DDBJ databases">
        <title>Genome assembly of Archangium gephyra DSM 2261.</title>
        <authorList>
            <person name="Sharma G."/>
            <person name="Subramanian S."/>
        </authorList>
    </citation>
    <scope>NUCLEOTIDE SEQUENCE [LARGE SCALE GENOMIC DNA]</scope>
    <source>
        <strain evidence="1 3">DSM 2261</strain>
    </source>
</reference>
<evidence type="ECO:0000313" key="1">
    <source>
        <dbReference type="EMBL" id="AKJ03595.1"/>
    </source>
</evidence>
<dbReference type="RefSeq" id="WP_047857612.1">
    <property type="nucleotide sequence ID" value="NZ_CP011509.1"/>
</dbReference>
<dbReference type="Proteomes" id="UP000035579">
    <property type="component" value="Chromosome"/>
</dbReference>
<accession>A0AAC8Q9I3</accession>
<name>A0AAC8Q9I3_9BACT</name>
<dbReference type="EMBL" id="CP011509">
    <property type="protein sequence ID" value="AKJ03595.1"/>
    <property type="molecule type" value="Genomic_DNA"/>
</dbReference>
<dbReference type="EMBL" id="QUMU01000019">
    <property type="protein sequence ID" value="REG22624.1"/>
    <property type="molecule type" value="Genomic_DNA"/>
</dbReference>
<evidence type="ECO:0000313" key="3">
    <source>
        <dbReference type="Proteomes" id="UP000035579"/>
    </source>
</evidence>
<dbReference type="KEGG" id="age:AA314_05221"/>
<organism evidence="1 3">
    <name type="scientific">Archangium gephyra</name>
    <dbReference type="NCBI Taxonomy" id="48"/>
    <lineage>
        <taxon>Bacteria</taxon>
        <taxon>Pseudomonadati</taxon>
        <taxon>Myxococcota</taxon>
        <taxon>Myxococcia</taxon>
        <taxon>Myxococcales</taxon>
        <taxon>Cystobacterineae</taxon>
        <taxon>Archangiaceae</taxon>
        <taxon>Archangium</taxon>
    </lineage>
</organism>
<gene>
    <name evidence="1" type="ORF">AA314_05221</name>
    <name evidence="2" type="ORF">ATI61_119154</name>
</gene>
<reference evidence="2 4" key="2">
    <citation type="submission" date="2018-08" db="EMBL/GenBank/DDBJ databases">
        <title>Genomic Encyclopedia of Archaeal and Bacterial Type Strains, Phase II (KMG-II): from individual species to whole genera.</title>
        <authorList>
            <person name="Goeker M."/>
        </authorList>
    </citation>
    <scope>NUCLEOTIDE SEQUENCE [LARGE SCALE GENOMIC DNA]</scope>
    <source>
        <strain evidence="2 4">DSM 2261</strain>
    </source>
</reference>
<protein>
    <recommendedName>
        <fullName evidence="5">SMI1/KNR4 family protein</fullName>
    </recommendedName>
</protein>
<evidence type="ECO:0008006" key="5">
    <source>
        <dbReference type="Google" id="ProtNLM"/>
    </source>
</evidence>
<proteinExistence type="predicted"/>
<evidence type="ECO:0000313" key="2">
    <source>
        <dbReference type="EMBL" id="REG22624.1"/>
    </source>
</evidence>
<dbReference type="Proteomes" id="UP000256345">
    <property type="component" value="Unassembled WGS sequence"/>
</dbReference>